<dbReference type="Proteomes" id="UP001596035">
    <property type="component" value="Unassembled WGS sequence"/>
</dbReference>
<accession>A0ABW0DR82</accession>
<name>A0ABW0DR82_9ACTN</name>
<dbReference type="SMART" id="SM00421">
    <property type="entry name" value="HTH_LUXR"/>
    <property type="match status" value="1"/>
</dbReference>
<sequence>MDSLSQADELERRILQLLYEGYDDARVGRELGMAHRTVQRRVRSLMVRLDVNGRFALGARAQELGWIDAHGPGVGRSATDAFGSAVADAA</sequence>
<organism evidence="2 3">
    <name type="scientific">Streptomyces atrovirens</name>
    <dbReference type="NCBI Taxonomy" id="285556"/>
    <lineage>
        <taxon>Bacteria</taxon>
        <taxon>Bacillati</taxon>
        <taxon>Actinomycetota</taxon>
        <taxon>Actinomycetes</taxon>
        <taxon>Kitasatosporales</taxon>
        <taxon>Streptomycetaceae</taxon>
        <taxon>Streptomyces</taxon>
    </lineage>
</organism>
<reference evidence="3" key="1">
    <citation type="journal article" date="2019" name="Int. J. Syst. Evol. Microbiol.">
        <title>The Global Catalogue of Microorganisms (GCM) 10K type strain sequencing project: providing services to taxonomists for standard genome sequencing and annotation.</title>
        <authorList>
            <consortium name="The Broad Institute Genomics Platform"/>
            <consortium name="The Broad Institute Genome Sequencing Center for Infectious Disease"/>
            <person name="Wu L."/>
            <person name="Ma J."/>
        </authorList>
    </citation>
    <scope>NUCLEOTIDE SEQUENCE [LARGE SCALE GENOMIC DNA]</scope>
    <source>
        <strain evidence="3">CGMCC 4.7131</strain>
    </source>
</reference>
<dbReference type="Gene3D" id="1.10.10.10">
    <property type="entry name" value="Winged helix-like DNA-binding domain superfamily/Winged helix DNA-binding domain"/>
    <property type="match status" value="1"/>
</dbReference>
<proteinExistence type="predicted"/>
<gene>
    <name evidence="2" type="ORF">ACFPWV_10345</name>
</gene>
<comment type="caution">
    <text evidence="2">The sequence shown here is derived from an EMBL/GenBank/DDBJ whole genome shotgun (WGS) entry which is preliminary data.</text>
</comment>
<dbReference type="EMBL" id="JBHSKN010000009">
    <property type="protein sequence ID" value="MFC5240299.1"/>
    <property type="molecule type" value="Genomic_DNA"/>
</dbReference>
<dbReference type="InterPro" id="IPR036388">
    <property type="entry name" value="WH-like_DNA-bd_sf"/>
</dbReference>
<dbReference type="InterPro" id="IPR016032">
    <property type="entry name" value="Sig_transdc_resp-reg_C-effctor"/>
</dbReference>
<evidence type="ECO:0000259" key="1">
    <source>
        <dbReference type="PROSITE" id="PS50043"/>
    </source>
</evidence>
<dbReference type="SUPFAM" id="SSF46894">
    <property type="entry name" value="C-terminal effector domain of the bipartite response regulators"/>
    <property type="match status" value="1"/>
</dbReference>
<dbReference type="Pfam" id="PF00196">
    <property type="entry name" value="GerE"/>
    <property type="match status" value="1"/>
</dbReference>
<dbReference type="RefSeq" id="WP_344559711.1">
    <property type="nucleotide sequence ID" value="NZ_BAAATG010000014.1"/>
</dbReference>
<dbReference type="InterPro" id="IPR000792">
    <property type="entry name" value="Tscrpt_reg_LuxR_C"/>
</dbReference>
<keyword evidence="3" id="KW-1185">Reference proteome</keyword>
<dbReference type="PROSITE" id="PS50043">
    <property type="entry name" value="HTH_LUXR_2"/>
    <property type="match status" value="1"/>
</dbReference>
<feature type="domain" description="HTH luxR-type" evidence="1">
    <location>
        <begin position="1"/>
        <end position="65"/>
    </location>
</feature>
<evidence type="ECO:0000313" key="3">
    <source>
        <dbReference type="Proteomes" id="UP001596035"/>
    </source>
</evidence>
<evidence type="ECO:0000313" key="2">
    <source>
        <dbReference type="EMBL" id="MFC5240299.1"/>
    </source>
</evidence>
<protein>
    <submittedName>
        <fullName evidence="2">LuxR C-terminal-related transcriptional regulator</fullName>
    </submittedName>
</protein>